<organism evidence="1 2">
    <name type="scientific">Roseofilum casamattae BLCC-M143</name>
    <dbReference type="NCBI Taxonomy" id="3022442"/>
    <lineage>
        <taxon>Bacteria</taxon>
        <taxon>Bacillati</taxon>
        <taxon>Cyanobacteriota</taxon>
        <taxon>Cyanophyceae</taxon>
        <taxon>Desertifilales</taxon>
        <taxon>Desertifilaceae</taxon>
        <taxon>Roseofilum</taxon>
        <taxon>Roseofilum casamattae</taxon>
    </lineage>
</organism>
<dbReference type="PANTHER" id="PTHR30372">
    <property type="entry name" value="LIPID-A-DISACCHARIDE SYNTHASE"/>
    <property type="match status" value="1"/>
</dbReference>
<dbReference type="InterPro" id="IPR003835">
    <property type="entry name" value="Glyco_trans_19"/>
</dbReference>
<keyword evidence="2" id="KW-1185">Reference proteome</keyword>
<dbReference type="SUPFAM" id="SSF53756">
    <property type="entry name" value="UDP-Glycosyltransferase/glycogen phosphorylase"/>
    <property type="match status" value="1"/>
</dbReference>
<dbReference type="Proteomes" id="UP001232992">
    <property type="component" value="Unassembled WGS sequence"/>
</dbReference>
<accession>A0ABT7BWB7</accession>
<comment type="caution">
    <text evidence="1">The sequence shown here is derived from an EMBL/GenBank/DDBJ whole genome shotgun (WGS) entry which is preliminary data.</text>
</comment>
<dbReference type="RefSeq" id="WP_283758147.1">
    <property type="nucleotide sequence ID" value="NZ_JAQOSQ010000008.1"/>
</dbReference>
<proteinExistence type="predicted"/>
<sequence>MSISVSESVLDILILSNGPGELIAWVSPTVKSIRQTLGSDNDRVRISIVLSPCPHASGSEEKLARSLPEVNRVQNADDFLPFLLWGKTAENWDWSDRGVVLFLGGDQFFTLVLGKRLGYRTVTYAEWEARWQPWIDRFGVMNPKIVEKTKPSLTHKFTVVGDLMSECQAHTSDPVYPGHGELIGLLPGSKQDKLIPGVPFALAIAQQIHRVRPQTRFVIALAPTVDVATIARYADPNYNRGIQYWPEGTAELIHPTGAKYPRLKTPSGLEIDLWTDFPAYDLLSQCQLCLTTAGANTAQLGALGTPMIVLLPTQQLDAMRSWDGILGILAHLPGLGSLFAKLINLAILSRKRRSFLAWPNIWAGKEIIPERIGHLTAADIAEEVIRYLRSPEELQAMRDRLARVRGESGAARKLANIVLQELAIGEPLQS</sequence>
<gene>
    <name evidence="1" type="ORF">PMH09_09800</name>
</gene>
<evidence type="ECO:0000313" key="2">
    <source>
        <dbReference type="Proteomes" id="UP001232992"/>
    </source>
</evidence>
<reference evidence="1 2" key="1">
    <citation type="submission" date="2023-01" db="EMBL/GenBank/DDBJ databases">
        <title>Novel diversity within Roseofilum (Cyanobacteria; Desertifilaceae) from marine benthic mats with descriptions of four novel species.</title>
        <authorList>
            <person name="Wang Y."/>
            <person name="Berthold D.E."/>
            <person name="Hu J."/>
            <person name="Lefler F.W."/>
            <person name="Laughinghouse H.D. IV."/>
        </authorList>
    </citation>
    <scope>NUCLEOTIDE SEQUENCE [LARGE SCALE GENOMIC DNA]</scope>
    <source>
        <strain evidence="1 2">BLCC-M143</strain>
    </source>
</reference>
<dbReference type="EMBL" id="JAQOSQ010000008">
    <property type="protein sequence ID" value="MDJ1183493.1"/>
    <property type="molecule type" value="Genomic_DNA"/>
</dbReference>
<name>A0ABT7BWB7_9CYAN</name>
<evidence type="ECO:0000313" key="1">
    <source>
        <dbReference type="EMBL" id="MDJ1183493.1"/>
    </source>
</evidence>
<dbReference type="PANTHER" id="PTHR30372:SF6">
    <property type="entry name" value="LIPID-A-DISACCHARIDE SYNTHASE"/>
    <property type="match status" value="1"/>
</dbReference>
<protein>
    <submittedName>
        <fullName evidence="1">Lipid-A-disaccharide synthase</fullName>
    </submittedName>
</protein>